<comment type="caution">
    <text evidence="2">The sequence shown here is derived from an EMBL/GenBank/DDBJ whole genome shotgun (WGS) entry which is preliminary data.</text>
</comment>
<reference evidence="2 3" key="1">
    <citation type="submission" date="2019-09" db="EMBL/GenBank/DDBJ databases">
        <title>Draft genome of the ectomycorrhizal ascomycete Sphaerosporella brunnea.</title>
        <authorList>
            <consortium name="DOE Joint Genome Institute"/>
            <person name="Benucci G.M."/>
            <person name="Marozzi G."/>
            <person name="Antonielli L."/>
            <person name="Sanchez S."/>
            <person name="Marco P."/>
            <person name="Wang X."/>
            <person name="Falini L.B."/>
            <person name="Barry K."/>
            <person name="Haridas S."/>
            <person name="Lipzen A."/>
            <person name="Labutti K."/>
            <person name="Grigoriev I.V."/>
            <person name="Murat C."/>
            <person name="Martin F."/>
            <person name="Albertini E."/>
            <person name="Donnini D."/>
            <person name="Bonito G."/>
        </authorList>
    </citation>
    <scope>NUCLEOTIDE SEQUENCE [LARGE SCALE GENOMIC DNA]</scope>
    <source>
        <strain evidence="2 3">Sb_GMNB300</strain>
    </source>
</reference>
<keyword evidence="1" id="KW-0732">Signal</keyword>
<name>A0A5J5EEQ3_9PEZI</name>
<dbReference type="InParanoid" id="A0A5J5EEQ3"/>
<dbReference type="Proteomes" id="UP000326924">
    <property type="component" value="Unassembled WGS sequence"/>
</dbReference>
<keyword evidence="3" id="KW-1185">Reference proteome</keyword>
<evidence type="ECO:0000313" key="2">
    <source>
        <dbReference type="EMBL" id="KAA8893449.1"/>
    </source>
</evidence>
<evidence type="ECO:0000313" key="3">
    <source>
        <dbReference type="Proteomes" id="UP000326924"/>
    </source>
</evidence>
<evidence type="ECO:0008006" key="4">
    <source>
        <dbReference type="Google" id="ProtNLM"/>
    </source>
</evidence>
<organism evidence="2 3">
    <name type="scientific">Sphaerosporella brunnea</name>
    <dbReference type="NCBI Taxonomy" id="1250544"/>
    <lineage>
        <taxon>Eukaryota</taxon>
        <taxon>Fungi</taxon>
        <taxon>Dikarya</taxon>
        <taxon>Ascomycota</taxon>
        <taxon>Pezizomycotina</taxon>
        <taxon>Pezizomycetes</taxon>
        <taxon>Pezizales</taxon>
        <taxon>Pyronemataceae</taxon>
        <taxon>Sphaerosporella</taxon>
    </lineage>
</organism>
<gene>
    <name evidence="2" type="ORF">FN846DRAFT_978943</name>
</gene>
<feature type="chain" id="PRO_5023935454" description="Secreted protein" evidence="1">
    <location>
        <begin position="20"/>
        <end position="87"/>
    </location>
</feature>
<dbReference type="AlphaFoldDB" id="A0A5J5EEQ3"/>
<proteinExistence type="predicted"/>
<feature type="signal peptide" evidence="1">
    <location>
        <begin position="1"/>
        <end position="19"/>
    </location>
</feature>
<evidence type="ECO:0000256" key="1">
    <source>
        <dbReference type="SAM" id="SignalP"/>
    </source>
</evidence>
<protein>
    <recommendedName>
        <fullName evidence="4">Secreted protein</fullName>
    </recommendedName>
</protein>
<accession>A0A5J5EEQ3</accession>
<sequence>MLSLLLVSPLFWGLRRGSSRVHDSTTMMMIMMEMLPGGHHRRGVIGCPPCGEGAARVREQGKYAFHRIISYNGHIIVSSEIIPMRHR</sequence>
<dbReference type="EMBL" id="VXIS01000442">
    <property type="protein sequence ID" value="KAA8893449.1"/>
    <property type="molecule type" value="Genomic_DNA"/>
</dbReference>